<dbReference type="Proteomes" id="UP000235786">
    <property type="component" value="Unassembled WGS sequence"/>
</dbReference>
<dbReference type="EMBL" id="KZ613945">
    <property type="protein sequence ID" value="PMD40872.1"/>
    <property type="molecule type" value="Genomic_DNA"/>
</dbReference>
<dbReference type="InterPro" id="IPR018531">
    <property type="entry name" value="DUF1993"/>
</dbReference>
<organism evidence="1 2">
    <name type="scientific">Hyaloscypha variabilis (strain UAMH 11265 / GT02V1 / F)</name>
    <name type="common">Meliniomyces variabilis</name>
    <dbReference type="NCBI Taxonomy" id="1149755"/>
    <lineage>
        <taxon>Eukaryota</taxon>
        <taxon>Fungi</taxon>
        <taxon>Dikarya</taxon>
        <taxon>Ascomycota</taxon>
        <taxon>Pezizomycotina</taxon>
        <taxon>Leotiomycetes</taxon>
        <taxon>Helotiales</taxon>
        <taxon>Hyaloscyphaceae</taxon>
        <taxon>Hyaloscypha</taxon>
        <taxon>Hyaloscypha variabilis</taxon>
    </lineage>
</organism>
<proteinExistence type="predicted"/>
<dbReference type="PANTHER" id="PTHR36922">
    <property type="entry name" value="BLL2446 PROTEIN"/>
    <property type="match status" value="1"/>
</dbReference>
<protein>
    <submittedName>
        <fullName evidence="1">Uncharacterized protein</fullName>
    </submittedName>
</protein>
<keyword evidence="2" id="KW-1185">Reference proteome</keyword>
<dbReference type="AlphaFoldDB" id="A0A2J6RQT9"/>
<dbReference type="Pfam" id="PF09351">
    <property type="entry name" value="DUF1993"/>
    <property type="match status" value="1"/>
</dbReference>
<gene>
    <name evidence="1" type="ORF">L207DRAFT_583046</name>
</gene>
<evidence type="ECO:0000313" key="1">
    <source>
        <dbReference type="EMBL" id="PMD40872.1"/>
    </source>
</evidence>
<evidence type="ECO:0000313" key="2">
    <source>
        <dbReference type="Proteomes" id="UP000235786"/>
    </source>
</evidence>
<dbReference type="OrthoDB" id="3724345at2759"/>
<dbReference type="SUPFAM" id="SSF109854">
    <property type="entry name" value="DinB/YfiT-like putative metalloenzymes"/>
    <property type="match status" value="1"/>
</dbReference>
<dbReference type="PANTHER" id="PTHR36922:SF1">
    <property type="entry name" value="DUF1993 DOMAIN-CONTAINING PROTEIN"/>
    <property type="match status" value="1"/>
</dbReference>
<reference evidence="1 2" key="1">
    <citation type="submission" date="2016-04" db="EMBL/GenBank/DDBJ databases">
        <title>A degradative enzymes factory behind the ericoid mycorrhizal symbiosis.</title>
        <authorList>
            <consortium name="DOE Joint Genome Institute"/>
            <person name="Martino E."/>
            <person name="Morin E."/>
            <person name="Grelet G."/>
            <person name="Kuo A."/>
            <person name="Kohler A."/>
            <person name="Daghino S."/>
            <person name="Barry K."/>
            <person name="Choi C."/>
            <person name="Cichocki N."/>
            <person name="Clum A."/>
            <person name="Copeland A."/>
            <person name="Hainaut M."/>
            <person name="Haridas S."/>
            <person name="Labutti K."/>
            <person name="Lindquist E."/>
            <person name="Lipzen A."/>
            <person name="Khouja H.-R."/>
            <person name="Murat C."/>
            <person name="Ohm R."/>
            <person name="Olson A."/>
            <person name="Spatafora J."/>
            <person name="Veneault-Fourrey C."/>
            <person name="Henrissat B."/>
            <person name="Grigoriev I."/>
            <person name="Martin F."/>
            <person name="Perotto S."/>
        </authorList>
    </citation>
    <scope>NUCLEOTIDE SEQUENCE [LARGE SCALE GENOMIC DNA]</scope>
    <source>
        <strain evidence="1 2">F</strain>
    </source>
</reference>
<name>A0A2J6RQT9_HYAVF</name>
<dbReference type="InterPro" id="IPR034660">
    <property type="entry name" value="DinB/YfiT-like"/>
</dbReference>
<sequence>MPTLYESTISVFIRQLTILSSLLKHGITHAASPTNTLTESSLIDARLIADMQTLAYQIQRVSDTSKGFAVRVGKIEPVPFEDNEKTFEELLERIAKTVRFLEGVKEEDINKNEEEEVVLKTGTGEMKFSAKNYALNWAIPNFYFHFVTAYDILRAQGVPIGKANYLGRN</sequence>
<dbReference type="Gene3D" id="1.20.120.450">
    <property type="entry name" value="dinb family like domain"/>
    <property type="match status" value="1"/>
</dbReference>
<accession>A0A2J6RQT9</accession>